<dbReference type="InterPro" id="IPR000914">
    <property type="entry name" value="SBP_5_dom"/>
</dbReference>
<dbReference type="CDD" id="cd00995">
    <property type="entry name" value="PBP2_NikA_DppA_OppA_like"/>
    <property type="match status" value="1"/>
</dbReference>
<feature type="chain" id="PRO_5039086515" evidence="6">
    <location>
        <begin position="22"/>
        <end position="550"/>
    </location>
</feature>
<dbReference type="GO" id="GO:0015833">
    <property type="term" value="P:peptide transport"/>
    <property type="evidence" value="ECO:0007669"/>
    <property type="project" value="TreeGrafter"/>
</dbReference>
<proteinExistence type="inferred from homology"/>
<dbReference type="GO" id="GO:0030313">
    <property type="term" value="C:cell envelope"/>
    <property type="evidence" value="ECO:0007669"/>
    <property type="project" value="UniProtKB-SubCell"/>
</dbReference>
<reference evidence="8" key="1">
    <citation type="submission" date="2020-08" db="EMBL/GenBank/DDBJ databases">
        <title>Genome public.</title>
        <authorList>
            <person name="Liu C."/>
            <person name="Sun Q."/>
        </authorList>
    </citation>
    <scope>NUCLEOTIDE SEQUENCE</scope>
    <source>
        <strain evidence="8">NSJ-32</strain>
    </source>
</reference>
<evidence type="ECO:0000313" key="9">
    <source>
        <dbReference type="Proteomes" id="UP000657006"/>
    </source>
</evidence>
<feature type="signal peptide" evidence="6">
    <location>
        <begin position="1"/>
        <end position="21"/>
    </location>
</feature>
<dbReference type="PANTHER" id="PTHR30290:SF10">
    <property type="entry name" value="PERIPLASMIC OLIGOPEPTIDE-BINDING PROTEIN-RELATED"/>
    <property type="match status" value="1"/>
</dbReference>
<protein>
    <submittedName>
        <fullName evidence="8">ABC transporter substrate-binding protein</fullName>
    </submittedName>
</protein>
<comment type="caution">
    <text evidence="8">The sequence shown here is derived from an EMBL/GenBank/DDBJ whole genome shotgun (WGS) entry which is preliminary data.</text>
</comment>
<dbReference type="RefSeq" id="WP_177715479.1">
    <property type="nucleotide sequence ID" value="NZ_JACRSQ010000011.1"/>
</dbReference>
<dbReference type="PROSITE" id="PS51257">
    <property type="entry name" value="PROKAR_LIPOPROTEIN"/>
    <property type="match status" value="1"/>
</dbReference>
<dbReference type="Gene3D" id="3.90.76.10">
    <property type="entry name" value="Dipeptide-binding Protein, Domain 1"/>
    <property type="match status" value="1"/>
</dbReference>
<evidence type="ECO:0000256" key="3">
    <source>
        <dbReference type="ARBA" id="ARBA00022448"/>
    </source>
</evidence>
<evidence type="ECO:0000256" key="1">
    <source>
        <dbReference type="ARBA" id="ARBA00004196"/>
    </source>
</evidence>
<organism evidence="8 9">
    <name type="scientific">Bianquea renquensis</name>
    <dbReference type="NCBI Taxonomy" id="2763661"/>
    <lineage>
        <taxon>Bacteria</taxon>
        <taxon>Bacillati</taxon>
        <taxon>Bacillota</taxon>
        <taxon>Clostridia</taxon>
        <taxon>Eubacteriales</taxon>
        <taxon>Bianqueaceae</taxon>
        <taxon>Bianquea</taxon>
    </lineage>
</organism>
<evidence type="ECO:0000313" key="8">
    <source>
        <dbReference type="EMBL" id="MBC8543606.1"/>
    </source>
</evidence>
<dbReference type="SUPFAM" id="SSF53850">
    <property type="entry name" value="Periplasmic binding protein-like II"/>
    <property type="match status" value="1"/>
</dbReference>
<dbReference type="PANTHER" id="PTHR30290">
    <property type="entry name" value="PERIPLASMIC BINDING COMPONENT OF ABC TRANSPORTER"/>
    <property type="match status" value="1"/>
</dbReference>
<keyword evidence="3" id="KW-0813">Transport</keyword>
<evidence type="ECO:0000259" key="7">
    <source>
        <dbReference type="Pfam" id="PF00496"/>
    </source>
</evidence>
<evidence type="ECO:0000256" key="4">
    <source>
        <dbReference type="ARBA" id="ARBA00022729"/>
    </source>
</evidence>
<evidence type="ECO:0000256" key="6">
    <source>
        <dbReference type="SAM" id="SignalP"/>
    </source>
</evidence>
<dbReference type="PIRSF" id="PIRSF002741">
    <property type="entry name" value="MppA"/>
    <property type="match status" value="1"/>
</dbReference>
<keyword evidence="9" id="KW-1185">Reference proteome</keyword>
<evidence type="ECO:0000256" key="2">
    <source>
        <dbReference type="ARBA" id="ARBA00005695"/>
    </source>
</evidence>
<comment type="similarity">
    <text evidence="2">Belongs to the bacterial solute-binding protein 5 family.</text>
</comment>
<feature type="region of interest" description="Disordered" evidence="5">
    <location>
        <begin position="30"/>
        <end position="65"/>
    </location>
</feature>
<comment type="subcellular location">
    <subcellularLocation>
        <location evidence="1">Cell envelope</location>
    </subcellularLocation>
</comment>
<dbReference type="EMBL" id="JACRSQ010000011">
    <property type="protein sequence ID" value="MBC8543606.1"/>
    <property type="molecule type" value="Genomic_DNA"/>
</dbReference>
<dbReference type="Proteomes" id="UP000657006">
    <property type="component" value="Unassembled WGS sequence"/>
</dbReference>
<dbReference type="Gene3D" id="3.10.105.10">
    <property type="entry name" value="Dipeptide-binding Protein, Domain 3"/>
    <property type="match status" value="1"/>
</dbReference>
<dbReference type="Pfam" id="PF00496">
    <property type="entry name" value="SBP_bac_5"/>
    <property type="match status" value="1"/>
</dbReference>
<dbReference type="GO" id="GO:0042597">
    <property type="term" value="C:periplasmic space"/>
    <property type="evidence" value="ECO:0007669"/>
    <property type="project" value="UniProtKB-ARBA"/>
</dbReference>
<accession>A0A926I221</accession>
<dbReference type="InterPro" id="IPR030678">
    <property type="entry name" value="Peptide/Ni-bd"/>
</dbReference>
<evidence type="ECO:0000256" key="5">
    <source>
        <dbReference type="SAM" id="MobiDB-lite"/>
    </source>
</evidence>
<name>A0A926I221_9FIRM</name>
<dbReference type="Gene3D" id="3.40.190.10">
    <property type="entry name" value="Periplasmic binding protein-like II"/>
    <property type="match status" value="1"/>
</dbReference>
<dbReference type="GO" id="GO:1904680">
    <property type="term" value="F:peptide transmembrane transporter activity"/>
    <property type="evidence" value="ECO:0007669"/>
    <property type="project" value="TreeGrafter"/>
</dbReference>
<dbReference type="InterPro" id="IPR039424">
    <property type="entry name" value="SBP_5"/>
</dbReference>
<keyword evidence="4 6" id="KW-0732">Signal</keyword>
<dbReference type="GO" id="GO:0043190">
    <property type="term" value="C:ATP-binding cassette (ABC) transporter complex"/>
    <property type="evidence" value="ECO:0007669"/>
    <property type="project" value="InterPro"/>
</dbReference>
<feature type="domain" description="Solute-binding protein family 5" evidence="7">
    <location>
        <begin position="105"/>
        <end position="468"/>
    </location>
</feature>
<sequence>MKKVSIRVWSLLVTMCVLVTAFVGCGNGDTQSNNSQESKQESSQESEASSENSEESSGTTSNLNETQELVLGSVRDIIPGDGDAYYVSMSADVWEPLTRDVEGAIEPGLAKSWEHNEECTEWIFHLRDDVYFHNGEKFNADIVIANIERYKKGPMTSTYVSIDIDKTFPGLLTTEAMDEYTVKFTFSDPVPTLEYMMSNYGTPMYHPDCFDAETGAVTSFVIGTGRYMIKEHVQDQYAIFERNDNYYGEYMPYIKTVRVKCIPDADARYAAIKSGEVMALIDNGAILTAQVEELLSSDDRFDVVMTKSHMTHYLKVNGEKFPFNDVRMRQAVSYAIDRETINEQLWGGLCTPAYGILSYRTPFYKDIQGEYNMEKAKELADEVLQGQRVAVDMIVSESRAASYPYKAEAEYLQSELAKIGLDVNIKILDGTLYNEARNNGEYNCTLDAHGFNNADPYSNLFGYIGTEGGSNVKYHFGYSNAEVDALLAEVKVTADEQKRKEIYDQIQVIAAEELPMIPILYDVNVNVHNKAITGYKTVPGVEWATIQWAE</sequence>
<dbReference type="AlphaFoldDB" id="A0A926I221"/>
<gene>
    <name evidence="8" type="ORF">H8730_08625</name>
</gene>